<dbReference type="Proteomes" id="UP000245771">
    <property type="component" value="Unassembled WGS sequence"/>
</dbReference>
<dbReference type="PANTHER" id="PTHR21240">
    <property type="entry name" value="2-AMINO-3-CARBOXYLMUCONATE-6-SEMIALDEHYDE DECARBOXYLASE"/>
    <property type="match status" value="1"/>
</dbReference>
<sequence>MTLEHGFITLEEHFMTPETIAAHQDVNAIKDWHPGVDLSFVVLPSLTEKLVDVGEQRIKDMDAGNVQLQILSHAPVCLPNEPSTETCKQANETAFKAIQQNPSRFKGFAWLNMRDQDAAIKELRLRISQGFLGVFLDDHTADGERYDNPSFWPVFEAAEELDVPIYLHPTFAPSPHSEKAQLGSSSKHAGHYPPVVAGMLSSAALSWHSETAIHILRLFSSGLFERFPKLKIVLGHDGEGLPFFYDRIVKGLRWFSIGPEGAKQTRTFETVWKENLWFTTSGMFGLGPIACMLQVIHPSRIMYSIDYPFSTTQSGQEFMEKLKSSGLVNEEQWEGIAYKNAKTLLKL</sequence>
<dbReference type="InterPro" id="IPR032465">
    <property type="entry name" value="ACMSD"/>
</dbReference>
<gene>
    <name evidence="5" type="ORF">FA14DRAFT_37926</name>
</gene>
<dbReference type="InterPro" id="IPR032466">
    <property type="entry name" value="Metal_Hydrolase"/>
</dbReference>
<dbReference type="RefSeq" id="XP_025355425.1">
    <property type="nucleotide sequence ID" value="XM_025502263.1"/>
</dbReference>
<dbReference type="PANTHER" id="PTHR21240:SF30">
    <property type="entry name" value="AMIDOHYDROLASE-RELATED DOMAIN-CONTAINING PROTEIN-RELATED"/>
    <property type="match status" value="1"/>
</dbReference>
<evidence type="ECO:0000256" key="3">
    <source>
        <dbReference type="RuleBase" id="RU366045"/>
    </source>
</evidence>
<dbReference type="Pfam" id="PF04909">
    <property type="entry name" value="Amidohydro_2"/>
    <property type="match status" value="1"/>
</dbReference>
<keyword evidence="2 3" id="KW-0456">Lyase</keyword>
<name>A0A316VFN4_9BASI</name>
<evidence type="ECO:0000256" key="2">
    <source>
        <dbReference type="ARBA" id="ARBA00023239"/>
    </source>
</evidence>
<dbReference type="GeneID" id="37024044"/>
<dbReference type="GO" id="GO:0016831">
    <property type="term" value="F:carboxy-lyase activity"/>
    <property type="evidence" value="ECO:0007669"/>
    <property type="project" value="UniProtKB-KW"/>
</dbReference>
<evidence type="ECO:0000256" key="1">
    <source>
        <dbReference type="ARBA" id="ARBA00022793"/>
    </source>
</evidence>
<dbReference type="EMBL" id="KZ819603">
    <property type="protein sequence ID" value="PWN35123.1"/>
    <property type="molecule type" value="Genomic_DNA"/>
</dbReference>
<dbReference type="InterPro" id="IPR006680">
    <property type="entry name" value="Amidohydro-rel"/>
</dbReference>
<dbReference type="AlphaFoldDB" id="A0A316VFN4"/>
<dbReference type="SUPFAM" id="SSF51556">
    <property type="entry name" value="Metallo-dependent hydrolases"/>
    <property type="match status" value="1"/>
</dbReference>
<dbReference type="OrthoDB" id="432010at2759"/>
<keyword evidence="6" id="KW-1185">Reference proteome</keyword>
<dbReference type="InParanoid" id="A0A316VFN4"/>
<comment type="similarity">
    <text evidence="3">Belongs to the metallo-dependent hydrolases superfamily.</text>
</comment>
<keyword evidence="1 3" id="KW-0210">Decarboxylase</keyword>
<evidence type="ECO:0000313" key="5">
    <source>
        <dbReference type="EMBL" id="PWN35123.1"/>
    </source>
</evidence>
<reference evidence="5 6" key="1">
    <citation type="journal article" date="2018" name="Mol. Biol. Evol.">
        <title>Broad Genomic Sampling Reveals a Smut Pathogenic Ancestry of the Fungal Clade Ustilaginomycotina.</title>
        <authorList>
            <person name="Kijpornyongpan T."/>
            <person name="Mondo S.J."/>
            <person name="Barry K."/>
            <person name="Sandor L."/>
            <person name="Lee J."/>
            <person name="Lipzen A."/>
            <person name="Pangilinan J."/>
            <person name="LaButti K."/>
            <person name="Hainaut M."/>
            <person name="Henrissat B."/>
            <person name="Grigoriev I.V."/>
            <person name="Spatafora J.W."/>
            <person name="Aime M.C."/>
        </authorList>
    </citation>
    <scope>NUCLEOTIDE SEQUENCE [LARGE SCALE GENOMIC DNA]</scope>
    <source>
        <strain evidence="5 6">MCA 3882</strain>
    </source>
</reference>
<proteinExistence type="inferred from homology"/>
<dbReference type="GO" id="GO:0005829">
    <property type="term" value="C:cytosol"/>
    <property type="evidence" value="ECO:0007669"/>
    <property type="project" value="TreeGrafter"/>
</dbReference>
<dbReference type="STRING" id="1280837.A0A316VFN4"/>
<dbReference type="GO" id="GO:0016787">
    <property type="term" value="F:hydrolase activity"/>
    <property type="evidence" value="ECO:0007669"/>
    <property type="project" value="InterPro"/>
</dbReference>
<organism evidence="5 6">
    <name type="scientific">Meira miltonrushii</name>
    <dbReference type="NCBI Taxonomy" id="1280837"/>
    <lineage>
        <taxon>Eukaryota</taxon>
        <taxon>Fungi</taxon>
        <taxon>Dikarya</taxon>
        <taxon>Basidiomycota</taxon>
        <taxon>Ustilaginomycotina</taxon>
        <taxon>Exobasidiomycetes</taxon>
        <taxon>Exobasidiales</taxon>
        <taxon>Brachybasidiaceae</taxon>
        <taxon>Meira</taxon>
    </lineage>
</organism>
<feature type="domain" description="Amidohydrolase-related" evidence="4">
    <location>
        <begin position="50"/>
        <end position="347"/>
    </location>
</feature>
<evidence type="ECO:0000313" key="6">
    <source>
        <dbReference type="Proteomes" id="UP000245771"/>
    </source>
</evidence>
<protein>
    <submittedName>
        <fullName evidence="5">2-amino-3-carboxymuconate-6-semialdehyde decarboxylase</fullName>
    </submittedName>
</protein>
<dbReference type="GO" id="GO:0019748">
    <property type="term" value="P:secondary metabolic process"/>
    <property type="evidence" value="ECO:0007669"/>
    <property type="project" value="TreeGrafter"/>
</dbReference>
<accession>A0A316VFN4</accession>
<dbReference type="Gene3D" id="3.20.20.140">
    <property type="entry name" value="Metal-dependent hydrolases"/>
    <property type="match status" value="1"/>
</dbReference>
<evidence type="ECO:0000259" key="4">
    <source>
        <dbReference type="Pfam" id="PF04909"/>
    </source>
</evidence>